<dbReference type="PANTHER" id="PTHR31704">
    <property type="entry name" value="MYB/SANT-LIKE DNA-BINDING DOMAIN PROTEIN-RELATED"/>
    <property type="match status" value="1"/>
</dbReference>
<evidence type="ECO:0000313" key="2">
    <source>
        <dbReference type="EMBL" id="KDO43946.1"/>
    </source>
</evidence>
<sequence length="80" mass="9457">MATDGVSQAGNRSGTHLSKQGWKNLVENFTRATNKNYNRKQHRNRWDIVKKEWQIWDELVRGEIGLGWNMERQTIEVTNE</sequence>
<dbReference type="InterPro" id="IPR024752">
    <property type="entry name" value="Myb/SANT-like_dom"/>
</dbReference>
<dbReference type="EMBL" id="KK785342">
    <property type="protein sequence ID" value="KDO43946.1"/>
    <property type="molecule type" value="Genomic_DNA"/>
</dbReference>
<dbReference type="Proteomes" id="UP000027120">
    <property type="component" value="Unassembled WGS sequence"/>
</dbReference>
<accession>A0A067DZ98</accession>
<feature type="domain" description="Myb/SANT-like" evidence="1">
    <location>
        <begin position="8"/>
        <end position="80"/>
    </location>
</feature>
<evidence type="ECO:0000259" key="1">
    <source>
        <dbReference type="Pfam" id="PF12776"/>
    </source>
</evidence>
<name>A0A067DZ98_CITSI</name>
<organism evidence="2 3">
    <name type="scientific">Citrus sinensis</name>
    <name type="common">Sweet orange</name>
    <name type="synonym">Citrus aurantium var. sinensis</name>
    <dbReference type="NCBI Taxonomy" id="2711"/>
    <lineage>
        <taxon>Eukaryota</taxon>
        <taxon>Viridiplantae</taxon>
        <taxon>Streptophyta</taxon>
        <taxon>Embryophyta</taxon>
        <taxon>Tracheophyta</taxon>
        <taxon>Spermatophyta</taxon>
        <taxon>Magnoliopsida</taxon>
        <taxon>eudicotyledons</taxon>
        <taxon>Gunneridae</taxon>
        <taxon>Pentapetalae</taxon>
        <taxon>rosids</taxon>
        <taxon>malvids</taxon>
        <taxon>Sapindales</taxon>
        <taxon>Rutaceae</taxon>
        <taxon>Aurantioideae</taxon>
        <taxon>Citrus</taxon>
    </lineage>
</organism>
<protein>
    <recommendedName>
        <fullName evidence="1">Myb/SANT-like domain-containing protein</fullName>
    </recommendedName>
</protein>
<dbReference type="Pfam" id="PF12776">
    <property type="entry name" value="Myb_DNA-bind_3"/>
    <property type="match status" value="1"/>
</dbReference>
<feature type="non-terminal residue" evidence="2">
    <location>
        <position position="80"/>
    </location>
</feature>
<gene>
    <name evidence="2" type="ORF">CISIN_1g037242mg</name>
</gene>
<keyword evidence="3" id="KW-1185">Reference proteome</keyword>
<reference evidence="2 3" key="1">
    <citation type="submission" date="2014-04" db="EMBL/GenBank/DDBJ databases">
        <authorList>
            <consortium name="International Citrus Genome Consortium"/>
            <person name="Gmitter F."/>
            <person name="Chen C."/>
            <person name="Farmerie W."/>
            <person name="Harkins T."/>
            <person name="Desany B."/>
            <person name="Mohiuddin M."/>
            <person name="Kodira C."/>
            <person name="Borodovsky M."/>
            <person name="Lomsadze A."/>
            <person name="Burns P."/>
            <person name="Jenkins J."/>
            <person name="Prochnik S."/>
            <person name="Shu S."/>
            <person name="Chapman J."/>
            <person name="Pitluck S."/>
            <person name="Schmutz J."/>
            <person name="Rokhsar D."/>
        </authorList>
    </citation>
    <scope>NUCLEOTIDE SEQUENCE</scope>
</reference>
<evidence type="ECO:0000313" key="3">
    <source>
        <dbReference type="Proteomes" id="UP000027120"/>
    </source>
</evidence>
<proteinExistence type="predicted"/>
<dbReference type="AlphaFoldDB" id="A0A067DZ98"/>
<dbReference type="PANTHER" id="PTHR31704:SF37">
    <property type="entry name" value="HEAT SHOCK PROTEIN"/>
    <property type="match status" value="1"/>
</dbReference>